<evidence type="ECO:0000313" key="5">
    <source>
        <dbReference type="Proteomes" id="UP000469159"/>
    </source>
</evidence>
<protein>
    <submittedName>
        <fullName evidence="4">GNAT family N-acetyltransferase</fullName>
    </submittedName>
</protein>
<dbReference type="CDD" id="cd04301">
    <property type="entry name" value="NAT_SF"/>
    <property type="match status" value="1"/>
</dbReference>
<dbReference type="AlphaFoldDB" id="A0A6I4USL8"/>
<keyword evidence="2" id="KW-0012">Acyltransferase</keyword>
<feature type="domain" description="N-acetyltransferase" evidence="3">
    <location>
        <begin position="3"/>
        <end position="151"/>
    </location>
</feature>
<dbReference type="RefSeq" id="WP_160745621.1">
    <property type="nucleotide sequence ID" value="NZ_WTYK01000002.1"/>
</dbReference>
<comment type="caution">
    <text evidence="4">The sequence shown here is derived from an EMBL/GenBank/DDBJ whole genome shotgun (WGS) entry which is preliminary data.</text>
</comment>
<dbReference type="SUPFAM" id="SSF55729">
    <property type="entry name" value="Acyl-CoA N-acyltransferases (Nat)"/>
    <property type="match status" value="1"/>
</dbReference>
<dbReference type="PROSITE" id="PS51186">
    <property type="entry name" value="GNAT"/>
    <property type="match status" value="1"/>
</dbReference>
<dbReference type="PANTHER" id="PTHR43800:SF1">
    <property type="entry name" value="PEPTIDYL-LYSINE N-ACETYLTRANSFERASE YJAB"/>
    <property type="match status" value="1"/>
</dbReference>
<evidence type="ECO:0000259" key="3">
    <source>
        <dbReference type="PROSITE" id="PS51186"/>
    </source>
</evidence>
<evidence type="ECO:0000256" key="2">
    <source>
        <dbReference type="ARBA" id="ARBA00023315"/>
    </source>
</evidence>
<dbReference type="GO" id="GO:0016747">
    <property type="term" value="F:acyltransferase activity, transferring groups other than amino-acyl groups"/>
    <property type="evidence" value="ECO:0007669"/>
    <property type="project" value="InterPro"/>
</dbReference>
<dbReference type="Gene3D" id="3.40.630.30">
    <property type="match status" value="1"/>
</dbReference>
<dbReference type="InterPro" id="IPR000182">
    <property type="entry name" value="GNAT_dom"/>
</dbReference>
<evidence type="ECO:0000256" key="1">
    <source>
        <dbReference type="ARBA" id="ARBA00022679"/>
    </source>
</evidence>
<keyword evidence="1 4" id="KW-0808">Transferase</keyword>
<name>A0A6I4USL8_9SPHN</name>
<dbReference type="EMBL" id="WTYK01000002">
    <property type="protein sequence ID" value="MXP40754.1"/>
    <property type="molecule type" value="Genomic_DNA"/>
</dbReference>
<dbReference type="Pfam" id="PF13508">
    <property type="entry name" value="Acetyltransf_7"/>
    <property type="match status" value="1"/>
</dbReference>
<dbReference type="PANTHER" id="PTHR43800">
    <property type="entry name" value="PEPTIDYL-LYSINE N-ACETYLTRANSFERASE YJAB"/>
    <property type="match status" value="1"/>
</dbReference>
<reference evidence="4 5" key="1">
    <citation type="submission" date="2019-12" db="EMBL/GenBank/DDBJ databases">
        <title>Genomic-based taxomic classification of the family Erythrobacteraceae.</title>
        <authorList>
            <person name="Xu L."/>
        </authorList>
    </citation>
    <scope>NUCLEOTIDE SEQUENCE [LARGE SCALE GENOMIC DNA]</scope>
    <source>
        <strain evidence="4 5">MCCC 1K02066</strain>
    </source>
</reference>
<dbReference type="OrthoDB" id="572496at2"/>
<accession>A0A6I4USL8</accession>
<dbReference type="Proteomes" id="UP000469159">
    <property type="component" value="Unassembled WGS sequence"/>
</dbReference>
<keyword evidence="5" id="KW-1185">Reference proteome</keyword>
<gene>
    <name evidence="4" type="ORF">GRI75_03715</name>
</gene>
<dbReference type="InterPro" id="IPR016181">
    <property type="entry name" value="Acyl_CoA_acyltransferase"/>
</dbReference>
<proteinExistence type="predicted"/>
<sequence length="180" mass="19922">METSIRPCRHEDGDRMLEIINLAALAYRGAIPADCWHDPYMPAAAFAAERARGVCFHGYAQDDRLIGVMAVEPVRNVSLVRHAYVHPDHQGRGIGSAMLSHILTRTHGQVLVGTWQAATWAIRLYERHGFVLPTPPMQQLLLSTYWCIPARMAECSVALAYPPLSDDDAVALMARADAAF</sequence>
<organism evidence="4 5">
    <name type="scientific">Croceibacterium soli</name>
    <dbReference type="NCBI Taxonomy" id="1739690"/>
    <lineage>
        <taxon>Bacteria</taxon>
        <taxon>Pseudomonadati</taxon>
        <taxon>Pseudomonadota</taxon>
        <taxon>Alphaproteobacteria</taxon>
        <taxon>Sphingomonadales</taxon>
        <taxon>Erythrobacteraceae</taxon>
        <taxon>Croceibacterium</taxon>
    </lineage>
</organism>
<evidence type="ECO:0000313" key="4">
    <source>
        <dbReference type="EMBL" id="MXP40754.1"/>
    </source>
</evidence>